<evidence type="ECO:0000313" key="3">
    <source>
        <dbReference type="Proteomes" id="UP000091820"/>
    </source>
</evidence>
<sequence length="106" mass="12274">MYLKLLQIAEIKLRQFFARLTTVYLRRNCKSVCTVGSKTFLFLLMSLTLIIKGSNGFQTVVFLLSHVCIALNIFTKIISLGPLDEYEFMAHKQPTTYFSCRYFSLD</sequence>
<evidence type="ECO:0000313" key="2">
    <source>
        <dbReference type="EnsemblMetazoa" id="GBRI011558-PA"/>
    </source>
</evidence>
<keyword evidence="1" id="KW-0472">Membrane</keyword>
<keyword evidence="1" id="KW-0812">Transmembrane</keyword>
<feature type="transmembrane region" description="Helical" evidence="1">
    <location>
        <begin position="32"/>
        <end position="51"/>
    </location>
</feature>
<dbReference type="VEuPathDB" id="VectorBase:GBRI011558"/>
<evidence type="ECO:0000256" key="1">
    <source>
        <dbReference type="SAM" id="Phobius"/>
    </source>
</evidence>
<keyword evidence="1" id="KW-1133">Transmembrane helix</keyword>
<accession>A0A1A9W9U9</accession>
<proteinExistence type="predicted"/>
<reference evidence="2" key="2">
    <citation type="submission" date="2020-05" db="UniProtKB">
        <authorList>
            <consortium name="EnsemblMetazoa"/>
        </authorList>
    </citation>
    <scope>IDENTIFICATION</scope>
    <source>
        <strain evidence="2">IAEA</strain>
    </source>
</reference>
<organism evidence="2 3">
    <name type="scientific">Glossina brevipalpis</name>
    <dbReference type="NCBI Taxonomy" id="37001"/>
    <lineage>
        <taxon>Eukaryota</taxon>
        <taxon>Metazoa</taxon>
        <taxon>Ecdysozoa</taxon>
        <taxon>Arthropoda</taxon>
        <taxon>Hexapoda</taxon>
        <taxon>Insecta</taxon>
        <taxon>Pterygota</taxon>
        <taxon>Neoptera</taxon>
        <taxon>Endopterygota</taxon>
        <taxon>Diptera</taxon>
        <taxon>Brachycera</taxon>
        <taxon>Muscomorpha</taxon>
        <taxon>Hippoboscoidea</taxon>
        <taxon>Glossinidae</taxon>
        <taxon>Glossina</taxon>
    </lineage>
</organism>
<keyword evidence="3" id="KW-1185">Reference proteome</keyword>
<protein>
    <submittedName>
        <fullName evidence="2">Uncharacterized protein</fullName>
    </submittedName>
</protein>
<reference evidence="3" key="1">
    <citation type="submission" date="2014-03" db="EMBL/GenBank/DDBJ databases">
        <authorList>
            <person name="Aksoy S."/>
            <person name="Warren W."/>
            <person name="Wilson R.K."/>
        </authorList>
    </citation>
    <scope>NUCLEOTIDE SEQUENCE [LARGE SCALE GENOMIC DNA]</scope>
    <source>
        <strain evidence="3">IAEA</strain>
    </source>
</reference>
<dbReference type="AlphaFoldDB" id="A0A1A9W9U9"/>
<feature type="transmembrane region" description="Helical" evidence="1">
    <location>
        <begin position="57"/>
        <end position="74"/>
    </location>
</feature>
<dbReference type="Proteomes" id="UP000091820">
    <property type="component" value="Unassembled WGS sequence"/>
</dbReference>
<dbReference type="EnsemblMetazoa" id="GBRI011558-RA">
    <property type="protein sequence ID" value="GBRI011558-PA"/>
    <property type="gene ID" value="GBRI011558"/>
</dbReference>
<name>A0A1A9W9U9_9MUSC</name>